<dbReference type="AlphaFoldDB" id="A0AA43KDZ7"/>
<dbReference type="RefSeq" id="WP_280656271.1">
    <property type="nucleotide sequence ID" value="NZ_JANQDL010000024.1"/>
</dbReference>
<accession>A0AA43KDZ7</accession>
<reference evidence="2 3" key="1">
    <citation type="journal article" date="2023" name="J. Phycol.">
        <title>Chrysosporum ovalisporum is synonymous with the true-branching cyanobacterium Umezakia natans (Nostocales/Aphanizomenonaceae).</title>
        <authorList>
            <person name="McGregor G.B."/>
            <person name="Sendall B.C."/>
            <person name="Niiyama Y."/>
            <person name="Tuji A."/>
            <person name="Willis A."/>
        </authorList>
    </citation>
    <scope>NUCLEOTIDE SEQUENCE [LARGE SCALE GENOMIC DNA]</scope>
    <source>
        <strain evidence="2 3">FSS-62</strain>
    </source>
</reference>
<dbReference type="GeneID" id="83686174"/>
<dbReference type="Proteomes" id="UP001159370">
    <property type="component" value="Unassembled WGS sequence"/>
</dbReference>
<organism evidence="2 3">
    <name type="scientific">Umezakia ovalisporum FSS-62</name>
    <dbReference type="NCBI Taxonomy" id="2971776"/>
    <lineage>
        <taxon>Bacteria</taxon>
        <taxon>Bacillati</taxon>
        <taxon>Cyanobacteriota</taxon>
        <taxon>Cyanophyceae</taxon>
        <taxon>Nostocales</taxon>
        <taxon>Nodulariaceae</taxon>
        <taxon>Umezakia</taxon>
    </lineage>
</organism>
<gene>
    <name evidence="2" type="ORF">NWP23_03180</name>
</gene>
<evidence type="ECO:0000256" key="1">
    <source>
        <dbReference type="SAM" id="MobiDB-lite"/>
    </source>
</evidence>
<feature type="region of interest" description="Disordered" evidence="1">
    <location>
        <begin position="457"/>
        <end position="495"/>
    </location>
</feature>
<protein>
    <submittedName>
        <fullName evidence="2">Uncharacterized protein</fullName>
    </submittedName>
</protein>
<proteinExistence type="predicted"/>
<evidence type="ECO:0000313" key="2">
    <source>
        <dbReference type="EMBL" id="MDH6062805.1"/>
    </source>
</evidence>
<evidence type="ECO:0000313" key="3">
    <source>
        <dbReference type="Proteomes" id="UP001159370"/>
    </source>
</evidence>
<name>A0AA43KDZ7_9CYAN</name>
<comment type="caution">
    <text evidence="2">The sequence shown here is derived from an EMBL/GenBank/DDBJ whole genome shotgun (WGS) entry which is preliminary data.</text>
</comment>
<dbReference type="EMBL" id="JANQDL010000024">
    <property type="protein sequence ID" value="MDH6062805.1"/>
    <property type="molecule type" value="Genomic_DNA"/>
</dbReference>
<sequence length="539" mass="60237">MEQWQFLIQKQGDRSWHNLESPNLEISEGRYRVLARSNLRNTDVEIKVIHSSRGLNPPKHLVQKRSGRTNTVGLMPVIPFTYLKPGIWELQCSGDLMSDFLGQWWQYSIHLKVLPKKFTRVWKQSHTGGNLAPSLPMFLDSTANGNRKSTTTVELEPTVNSNVDSTDSTVIHQPVSITTKEGETEQILQNLVDLAVPNWETLLEDSKVDDSVAMKPPLPLALTLDREGEIAHWGEITVIHGRVEGQKQTNQEDEISYPKNFYALELVIELRWPLASGSLTQVRQPLPDSSLPIVISSAIDIPVDCQSEVILADINLYGAFSELGEVTLLANQSLTIRAIDSELFNLATTAPINHSHFIQSFRNKSLSLQLKSEKIKEASVQLPENKITGEVSLTEGVTTSDLVAESSVHEQPVQENKTRATINLEQLVMRKHRLRMFNNTFPFLKLPKVLPDKTEDLKSTAHPVSPELGDTRGSEDENTGELMTGDVELNPSPHLNSSPLIRKWMQSQGYSVPESTIEVLDSHSGAEGDCSRLAEFPAR</sequence>